<evidence type="ECO:0000256" key="1">
    <source>
        <dbReference type="SAM" id="MobiDB-lite"/>
    </source>
</evidence>
<keyword evidence="3" id="KW-1185">Reference proteome</keyword>
<evidence type="ECO:0000313" key="2">
    <source>
        <dbReference type="EMBL" id="KZT66539.1"/>
    </source>
</evidence>
<accession>A0A165N5E2</accession>
<dbReference type="Proteomes" id="UP000076727">
    <property type="component" value="Unassembled WGS sequence"/>
</dbReference>
<dbReference type="Gene3D" id="3.80.10.10">
    <property type="entry name" value="Ribonuclease Inhibitor"/>
    <property type="match status" value="1"/>
</dbReference>
<evidence type="ECO:0008006" key="4">
    <source>
        <dbReference type="Google" id="ProtNLM"/>
    </source>
</evidence>
<dbReference type="AlphaFoldDB" id="A0A165N5E2"/>
<reference evidence="2 3" key="1">
    <citation type="journal article" date="2016" name="Mol. Biol. Evol.">
        <title>Comparative Genomics of Early-Diverging Mushroom-Forming Fungi Provides Insights into the Origins of Lignocellulose Decay Capabilities.</title>
        <authorList>
            <person name="Nagy L.G."/>
            <person name="Riley R."/>
            <person name="Tritt A."/>
            <person name="Adam C."/>
            <person name="Daum C."/>
            <person name="Floudas D."/>
            <person name="Sun H."/>
            <person name="Yadav J.S."/>
            <person name="Pangilinan J."/>
            <person name="Larsson K.H."/>
            <person name="Matsuura K."/>
            <person name="Barry K."/>
            <person name="Labutti K."/>
            <person name="Kuo R."/>
            <person name="Ohm R.A."/>
            <person name="Bhattacharya S.S."/>
            <person name="Shirouzu T."/>
            <person name="Yoshinaga Y."/>
            <person name="Martin F.M."/>
            <person name="Grigoriev I.V."/>
            <person name="Hibbett D.S."/>
        </authorList>
    </citation>
    <scope>NUCLEOTIDE SEQUENCE [LARGE SCALE GENOMIC DNA]</scope>
    <source>
        <strain evidence="2 3">L-15889</strain>
    </source>
</reference>
<protein>
    <recommendedName>
        <fullName evidence="4">F-box domain-containing protein</fullName>
    </recommendedName>
</protein>
<gene>
    <name evidence="2" type="ORF">DAEQUDRAFT_767891</name>
</gene>
<name>A0A165N5E2_9APHY</name>
<dbReference type="STRING" id="1314783.A0A165N5E2"/>
<dbReference type="SUPFAM" id="SSF52047">
    <property type="entry name" value="RNI-like"/>
    <property type="match status" value="1"/>
</dbReference>
<dbReference type="InterPro" id="IPR032675">
    <property type="entry name" value="LRR_dom_sf"/>
</dbReference>
<dbReference type="EMBL" id="KV429087">
    <property type="protein sequence ID" value="KZT66539.1"/>
    <property type="molecule type" value="Genomic_DNA"/>
</dbReference>
<organism evidence="2 3">
    <name type="scientific">Daedalea quercina L-15889</name>
    <dbReference type="NCBI Taxonomy" id="1314783"/>
    <lineage>
        <taxon>Eukaryota</taxon>
        <taxon>Fungi</taxon>
        <taxon>Dikarya</taxon>
        <taxon>Basidiomycota</taxon>
        <taxon>Agaricomycotina</taxon>
        <taxon>Agaricomycetes</taxon>
        <taxon>Polyporales</taxon>
        <taxon>Fomitopsis</taxon>
    </lineage>
</organism>
<feature type="region of interest" description="Disordered" evidence="1">
    <location>
        <begin position="471"/>
        <end position="490"/>
    </location>
</feature>
<evidence type="ECO:0000313" key="3">
    <source>
        <dbReference type="Proteomes" id="UP000076727"/>
    </source>
</evidence>
<sequence length="490" mass="54724">MNPFTALNYDVLNIIFSLLPPSDAGKLAYTCRLAYCHAIPHFLSDVTLGLHFHRWPKSQIASFCNFVLSDVPHRVNLLRRLDLRRDAFPWVEVEIEAAVGNPRSNRAYTVDYSLAGLLADVIQQADRLQEVHIAGADPLLASEPRFVDALASRPHLRHLDLEKCGSASLECVSRLSGKVRSLALAIDGQYVRESSLYHNLSALTRVASTLESLELDDAMFATSQLDPDFTLPAVRRLTLQGWADLAEILRVLPNLRVLHLHTSRFKSNLSSSALVDFSHVGLDELVTDTHVPLRCTVRRVQLQFNAFLQHDALAMLERMDPVVLSCHAGWSLPARGVAHLLPSLRYLELHVKWRIADGVPNMPSEAWLIRLVTVFSSLTLVGLVLHIGRGVIADPTITLDALARAVMDACNPSLEYVGLSVAQHSPSKPPSATWYLCVRGGVTDRRTQVRRLLGWEGELVDRHLRRMERTYSQSPSVPIQQCSNATRRHL</sequence>
<proteinExistence type="predicted"/>
<dbReference type="OrthoDB" id="2789901at2759"/>